<evidence type="ECO:0000259" key="4">
    <source>
        <dbReference type="Pfam" id="PF26079"/>
    </source>
</evidence>
<dbReference type="Pfam" id="PF26078">
    <property type="entry name" value="Baseplate_J_M"/>
    <property type="match status" value="1"/>
</dbReference>
<reference evidence="5 6" key="1">
    <citation type="submission" date="2016-10" db="EMBL/GenBank/DDBJ databases">
        <authorList>
            <person name="de Groot N.N."/>
        </authorList>
    </citation>
    <scope>NUCLEOTIDE SEQUENCE [LARGE SCALE GENOMIC DNA]</scope>
    <source>
        <strain evidence="5 6">CGMCC 1.5070</strain>
    </source>
</reference>
<dbReference type="EMBL" id="FOCG01000001">
    <property type="protein sequence ID" value="SEM45879.1"/>
    <property type="molecule type" value="Genomic_DNA"/>
</dbReference>
<dbReference type="STRING" id="474960.SAMN05216180_0064"/>
<proteinExistence type="inferred from homology"/>
<dbReference type="PANTHER" id="PTHR37829:SF3">
    <property type="entry name" value="PROTEIN JAYE-RELATED"/>
    <property type="match status" value="1"/>
</dbReference>
<accession>A0A1H7YL76</accession>
<feature type="domain" description="Baseplate J-like central" evidence="3">
    <location>
        <begin position="198"/>
        <end position="268"/>
    </location>
</feature>
<name>A0A1H7YL76_9FIRM</name>
<dbReference type="InterPro" id="IPR006949">
    <property type="entry name" value="Barrel_Baseplate_J-like"/>
</dbReference>
<dbReference type="AlphaFoldDB" id="A0A1H7YL76"/>
<organism evidence="5 6">
    <name type="scientific">Hydrogenoanaerobacterium saccharovorans</name>
    <dbReference type="NCBI Taxonomy" id="474960"/>
    <lineage>
        <taxon>Bacteria</taxon>
        <taxon>Bacillati</taxon>
        <taxon>Bacillota</taxon>
        <taxon>Clostridia</taxon>
        <taxon>Eubacteriales</taxon>
        <taxon>Oscillospiraceae</taxon>
        <taxon>Hydrogenoanaerobacterium</taxon>
    </lineage>
</organism>
<dbReference type="PIRSF" id="PIRSF020481">
    <property type="entry name" value="BAP"/>
    <property type="match status" value="1"/>
</dbReference>
<dbReference type="Proteomes" id="UP000199158">
    <property type="component" value="Unassembled WGS sequence"/>
</dbReference>
<keyword evidence="6" id="KW-1185">Reference proteome</keyword>
<dbReference type="Pfam" id="PF04865">
    <property type="entry name" value="Baseplate_J"/>
    <property type="match status" value="1"/>
</dbReference>
<dbReference type="PANTHER" id="PTHR37829">
    <property type="entry name" value="PHAGE-LIKE ELEMENT PBSX PROTEIN XKDT"/>
    <property type="match status" value="1"/>
</dbReference>
<comment type="similarity">
    <text evidence="1">Belongs to the Mu gp47/PBSX XkdT family.</text>
</comment>
<evidence type="ECO:0000313" key="5">
    <source>
        <dbReference type="EMBL" id="SEM45879.1"/>
    </source>
</evidence>
<dbReference type="InterPro" id="IPR014507">
    <property type="entry name" value="Baseplate_assembly_J_pred"/>
</dbReference>
<sequence>MIEFVKNDPQEIFKGMITAAEKAAGETLLPGDERYMFLQQMVPVIVGVRAAINDTGNQNLLRYARGEVLDAYGDDRDVQRLPASKASVTLRFSIAVALGFDVTIPAGTRVTPDGVLNFTVNEQAVIAAGATTVDVTATAEYAGKRYNGFLPGQIANIVDPIVHVSTVTNTNISSGGTDVEDDDSYRERIRLSLEMIPTTGCADGYIGWAKTVSSNIADVAVSADTQGNVYLHVLTKDAAPPSDTLLKQVANVVSAKKRRPLTDHVTVQGAVPKSYNITLTYYISKANSAEEVKIQNRIERVAAAYKQEMQSHLGGYINPDTLRGNLYTAGAYRIDITAPVFTELAENEVAVCESLTLTYGGLL</sequence>
<evidence type="ECO:0000313" key="6">
    <source>
        <dbReference type="Proteomes" id="UP000199158"/>
    </source>
</evidence>
<dbReference type="OrthoDB" id="9793802at2"/>
<dbReference type="RefSeq" id="WP_092750519.1">
    <property type="nucleotide sequence ID" value="NZ_FOCG01000001.1"/>
</dbReference>
<evidence type="ECO:0000259" key="3">
    <source>
        <dbReference type="Pfam" id="PF26078"/>
    </source>
</evidence>
<gene>
    <name evidence="5" type="ORF">SAMN05216180_0064</name>
</gene>
<dbReference type="InterPro" id="IPR058531">
    <property type="entry name" value="Baseplate_J_M"/>
</dbReference>
<dbReference type="InterPro" id="IPR052399">
    <property type="entry name" value="Phage_Baseplate_Assmbl_Protein"/>
</dbReference>
<feature type="domain" description="Baseplate protein J-like barrel" evidence="2">
    <location>
        <begin position="89"/>
        <end position="176"/>
    </location>
</feature>
<protein>
    <submittedName>
        <fullName evidence="5">Phage-related baseplate assembly protein</fullName>
    </submittedName>
</protein>
<evidence type="ECO:0000259" key="2">
    <source>
        <dbReference type="Pfam" id="PF04865"/>
    </source>
</evidence>
<dbReference type="Pfam" id="PF26079">
    <property type="entry name" value="Baseplate_J_C"/>
    <property type="match status" value="1"/>
</dbReference>
<feature type="domain" description="Baseplate J-like C-terminal" evidence="4">
    <location>
        <begin position="275"/>
        <end position="357"/>
    </location>
</feature>
<dbReference type="InterPro" id="IPR058530">
    <property type="entry name" value="Baseplate_J-like_C"/>
</dbReference>
<evidence type="ECO:0000256" key="1">
    <source>
        <dbReference type="ARBA" id="ARBA00038087"/>
    </source>
</evidence>